<evidence type="ECO:0000256" key="1">
    <source>
        <dbReference type="SAM" id="MobiDB-lite"/>
    </source>
</evidence>
<keyword evidence="3" id="KW-1185">Reference proteome</keyword>
<comment type="caution">
    <text evidence="2">The sequence shown here is derived from an EMBL/GenBank/DDBJ whole genome shotgun (WGS) entry which is preliminary data.</text>
</comment>
<evidence type="ECO:0000313" key="3">
    <source>
        <dbReference type="Proteomes" id="UP001058974"/>
    </source>
</evidence>
<dbReference type="AlphaFoldDB" id="A0A9D4WVV9"/>
<evidence type="ECO:0000313" key="2">
    <source>
        <dbReference type="EMBL" id="KAI5407650.1"/>
    </source>
</evidence>
<protein>
    <submittedName>
        <fullName evidence="2">Uncharacterized protein</fullName>
    </submittedName>
</protein>
<sequence length="116" mass="13652">MLLRLLRLLNSWSLKKLLLQKVLKMTQLMKKWPLSLKGQGKNGSFQKDSFRNKFKKILMATWDELDNEEDSKKDEEQTNLALMDLTSFEVEYNSDSGSESEEENEICFKGKLSRRE</sequence>
<dbReference type="Proteomes" id="UP001058974">
    <property type="component" value="Chromosome 5"/>
</dbReference>
<dbReference type="EMBL" id="JAMSHJ010000005">
    <property type="protein sequence ID" value="KAI5407650.1"/>
    <property type="molecule type" value="Genomic_DNA"/>
</dbReference>
<dbReference type="Gramene" id="Psat05G0377600-T1">
    <property type="protein sequence ID" value="KAI5407650.1"/>
    <property type="gene ID" value="KIW84_053776"/>
</dbReference>
<feature type="region of interest" description="Disordered" evidence="1">
    <location>
        <begin position="92"/>
        <end position="116"/>
    </location>
</feature>
<reference evidence="2 3" key="1">
    <citation type="journal article" date="2022" name="Nat. Genet.">
        <title>Improved pea reference genome and pan-genome highlight genomic features and evolutionary characteristics.</title>
        <authorList>
            <person name="Yang T."/>
            <person name="Liu R."/>
            <person name="Luo Y."/>
            <person name="Hu S."/>
            <person name="Wang D."/>
            <person name="Wang C."/>
            <person name="Pandey M.K."/>
            <person name="Ge S."/>
            <person name="Xu Q."/>
            <person name="Li N."/>
            <person name="Li G."/>
            <person name="Huang Y."/>
            <person name="Saxena R.K."/>
            <person name="Ji Y."/>
            <person name="Li M."/>
            <person name="Yan X."/>
            <person name="He Y."/>
            <person name="Liu Y."/>
            <person name="Wang X."/>
            <person name="Xiang C."/>
            <person name="Varshney R.K."/>
            <person name="Ding H."/>
            <person name="Gao S."/>
            <person name="Zong X."/>
        </authorList>
    </citation>
    <scope>NUCLEOTIDE SEQUENCE [LARGE SCALE GENOMIC DNA]</scope>
    <source>
        <strain evidence="2 3">cv. Zhongwan 6</strain>
    </source>
</reference>
<organism evidence="2 3">
    <name type="scientific">Pisum sativum</name>
    <name type="common">Garden pea</name>
    <name type="synonym">Lathyrus oleraceus</name>
    <dbReference type="NCBI Taxonomy" id="3888"/>
    <lineage>
        <taxon>Eukaryota</taxon>
        <taxon>Viridiplantae</taxon>
        <taxon>Streptophyta</taxon>
        <taxon>Embryophyta</taxon>
        <taxon>Tracheophyta</taxon>
        <taxon>Spermatophyta</taxon>
        <taxon>Magnoliopsida</taxon>
        <taxon>eudicotyledons</taxon>
        <taxon>Gunneridae</taxon>
        <taxon>Pentapetalae</taxon>
        <taxon>rosids</taxon>
        <taxon>fabids</taxon>
        <taxon>Fabales</taxon>
        <taxon>Fabaceae</taxon>
        <taxon>Papilionoideae</taxon>
        <taxon>50 kb inversion clade</taxon>
        <taxon>NPAAA clade</taxon>
        <taxon>Hologalegina</taxon>
        <taxon>IRL clade</taxon>
        <taxon>Fabeae</taxon>
        <taxon>Lathyrus</taxon>
    </lineage>
</organism>
<proteinExistence type="predicted"/>
<name>A0A9D4WVV9_PEA</name>
<accession>A0A9D4WVV9</accession>
<gene>
    <name evidence="2" type="ORF">KIW84_053776</name>
</gene>